<dbReference type="AlphaFoldDB" id="A0A6S5RQV0"/>
<organism evidence="2 3">
    <name type="scientific">Metapseudomonas otitidis</name>
    <dbReference type="NCBI Taxonomy" id="319939"/>
    <lineage>
        <taxon>Bacteria</taxon>
        <taxon>Pseudomonadati</taxon>
        <taxon>Pseudomonadota</taxon>
        <taxon>Gammaproteobacteria</taxon>
        <taxon>Pseudomonadales</taxon>
        <taxon>Pseudomonadaceae</taxon>
        <taxon>Metapseudomonas</taxon>
    </lineage>
</organism>
<name>A0A6S5RQV0_9GAMM</name>
<feature type="region of interest" description="Disordered" evidence="1">
    <location>
        <begin position="1"/>
        <end position="20"/>
    </location>
</feature>
<evidence type="ECO:0000313" key="2">
    <source>
        <dbReference type="EMBL" id="BBT17343.1"/>
    </source>
</evidence>
<evidence type="ECO:0000313" key="3">
    <source>
        <dbReference type="Proteomes" id="UP000515591"/>
    </source>
</evidence>
<proteinExistence type="predicted"/>
<reference evidence="2 3" key="1">
    <citation type="submission" date="2019-12" db="EMBL/GenBank/DDBJ databases">
        <title>complete genome sequences of Pseudomonas otitidis str. WP8-S17-CRE-03 isolated from wastewater treatment plant effluent.</title>
        <authorList>
            <person name="Sekizuka T."/>
            <person name="Itokawa K."/>
            <person name="Yatsu K."/>
            <person name="Inamine Y."/>
            <person name="Kuroda M."/>
        </authorList>
    </citation>
    <scope>NUCLEOTIDE SEQUENCE [LARGE SCALE GENOMIC DNA]</scope>
    <source>
        <strain evidence="2 3">WP8-S17-CRE-03</strain>
    </source>
</reference>
<protein>
    <submittedName>
        <fullName evidence="2">Uncharacterized protein</fullName>
    </submittedName>
</protein>
<sequence>MAPSLSHLRSQTRTPLRERLSLPEEEVGGFRLPSPRAAACIYRLVSFQSPLRNHKSMSSREYTEAEVQDLTDRVFLLKEQLEAGKMRFANQELADGFRRSYEAIRLRSDGKVDPSSLDGRIRAMTLAVIAMKQRDDAKKALSLARIQEEYFKFLFREFGWLYDQMKKAKATPADAAEVVSRQDNVMQNLAEALPEMVDAVREFWLSVSETAGYHLQDSQQLKAVFAGDIFPAHWENAVSTAGLYVDTIILPCPITRLGPILKAAPSAHLIKVFIKHALTAMTYRDIALADVDPPIAMIVPNTDDADDNDRSGLIVRATPAICAHARYLFNRAFESIEELQEFCLRLETIDQVMKVLKSPERLIFSADWGTDPRQQLEMALKENASLLGMNEPNVGYHVFTSAIGRMPQALGAQEAAQHFRGSPFINAETSWLHYTWLLEYQGGLRDDDLTTRHSMHVVRALAAETHNNLEWLGNVPPETVIEIRRRGLADELRELLAEGVSNLIDINPDNYFRTADQIVDNLDTAFRRHQAALREARNKKLKLYGIDVAACTATGAVAVAAALTGNVALGAISGALGVVGLPNLKDIKTKFKQIAAEEKARRESPTGILFRHVNRH</sequence>
<gene>
    <name evidence="2" type="ORF">WP8S17C03_33920</name>
</gene>
<evidence type="ECO:0000256" key="1">
    <source>
        <dbReference type="SAM" id="MobiDB-lite"/>
    </source>
</evidence>
<dbReference type="EMBL" id="AP022213">
    <property type="protein sequence ID" value="BBT17343.1"/>
    <property type="molecule type" value="Genomic_DNA"/>
</dbReference>
<dbReference type="Proteomes" id="UP000515591">
    <property type="component" value="Chromosome"/>
</dbReference>
<accession>A0A6S5RQV0</accession>